<evidence type="ECO:0000313" key="3">
    <source>
        <dbReference type="Proteomes" id="UP001595377"/>
    </source>
</evidence>
<organism evidence="2 3">
    <name type="scientific">Shinella pollutisoli</name>
    <dbReference type="NCBI Taxonomy" id="2250594"/>
    <lineage>
        <taxon>Bacteria</taxon>
        <taxon>Pseudomonadati</taxon>
        <taxon>Pseudomonadota</taxon>
        <taxon>Alphaproteobacteria</taxon>
        <taxon>Hyphomicrobiales</taxon>
        <taxon>Rhizobiaceae</taxon>
        <taxon>Shinella</taxon>
    </lineage>
</organism>
<dbReference type="Gene3D" id="1.50.10.100">
    <property type="entry name" value="Chondroitin AC/alginate lyase"/>
    <property type="match status" value="1"/>
</dbReference>
<dbReference type="Proteomes" id="UP001595377">
    <property type="component" value="Unassembled WGS sequence"/>
</dbReference>
<dbReference type="SUPFAM" id="SSF48230">
    <property type="entry name" value="Chondroitin AC/alginate lyase"/>
    <property type="match status" value="1"/>
</dbReference>
<sequence length="213" mass="22879">MLQFLQPLAADAALTGNPDAIEEIEAAIGSWYEANPPFRGICWNSGIELGLRAISLLIVASLCGSRLSDATVEKIRTILHHLIWMAHYPSRFSSANPHLIAEVAKEFLISLAMRGAAFGQASGQGPEILTEEADKQFLADRAGPSSPRPLALSPPNSCFSAVSPHAPRASRSRKGSRRGTRSFPPSPPGFPMSRAEHPASVMTMRRAHHPVAA</sequence>
<dbReference type="InterPro" id="IPR008929">
    <property type="entry name" value="Chondroitin_lyas"/>
</dbReference>
<accession>A0ABV7DHD1</accession>
<protein>
    <submittedName>
        <fullName evidence="2">Uncharacterized protein</fullName>
    </submittedName>
</protein>
<proteinExistence type="predicted"/>
<feature type="compositionally biased region" description="Basic residues" evidence="1">
    <location>
        <begin position="168"/>
        <end position="180"/>
    </location>
</feature>
<comment type="caution">
    <text evidence="2">The sequence shown here is derived from an EMBL/GenBank/DDBJ whole genome shotgun (WGS) entry which is preliminary data.</text>
</comment>
<name>A0ABV7DHD1_9HYPH</name>
<evidence type="ECO:0000313" key="2">
    <source>
        <dbReference type="EMBL" id="MFC3074132.1"/>
    </source>
</evidence>
<dbReference type="RefSeq" id="WP_257318405.1">
    <property type="nucleotide sequence ID" value="NZ_JANFDG010000054.1"/>
</dbReference>
<feature type="region of interest" description="Disordered" evidence="1">
    <location>
        <begin position="139"/>
        <end position="213"/>
    </location>
</feature>
<keyword evidence="3" id="KW-1185">Reference proteome</keyword>
<feature type="compositionally biased region" description="Low complexity" evidence="1">
    <location>
        <begin position="144"/>
        <end position="157"/>
    </location>
</feature>
<dbReference type="EMBL" id="JBHRSP010000021">
    <property type="protein sequence ID" value="MFC3074132.1"/>
    <property type="molecule type" value="Genomic_DNA"/>
</dbReference>
<gene>
    <name evidence="2" type="ORF">ACFOHH_13550</name>
</gene>
<reference evidence="3" key="1">
    <citation type="journal article" date="2019" name="Int. J. Syst. Evol. Microbiol.">
        <title>The Global Catalogue of Microorganisms (GCM) 10K type strain sequencing project: providing services to taxonomists for standard genome sequencing and annotation.</title>
        <authorList>
            <consortium name="The Broad Institute Genomics Platform"/>
            <consortium name="The Broad Institute Genome Sequencing Center for Infectious Disease"/>
            <person name="Wu L."/>
            <person name="Ma J."/>
        </authorList>
    </citation>
    <scope>NUCLEOTIDE SEQUENCE [LARGE SCALE GENOMIC DNA]</scope>
    <source>
        <strain evidence="3">KCTC 52677</strain>
    </source>
</reference>
<evidence type="ECO:0000256" key="1">
    <source>
        <dbReference type="SAM" id="MobiDB-lite"/>
    </source>
</evidence>